<dbReference type="InterPro" id="IPR047640">
    <property type="entry name" value="RpiR-like"/>
</dbReference>
<name>A0ABW3WCQ2_9RHOO</name>
<dbReference type="InterPro" id="IPR036388">
    <property type="entry name" value="WH-like_DNA-bd_sf"/>
</dbReference>
<organism evidence="8 9">
    <name type="scientific">Thauera mechernichensis</name>
    <dbReference type="NCBI Taxonomy" id="82788"/>
    <lineage>
        <taxon>Bacteria</taxon>
        <taxon>Pseudomonadati</taxon>
        <taxon>Pseudomonadota</taxon>
        <taxon>Betaproteobacteria</taxon>
        <taxon>Rhodocyclales</taxon>
        <taxon>Zoogloeaceae</taxon>
        <taxon>Thauera</taxon>
    </lineage>
</organism>
<keyword evidence="9" id="KW-1185">Reference proteome</keyword>
<reference evidence="9" key="1">
    <citation type="journal article" date="2019" name="Int. J. Syst. Evol. Microbiol.">
        <title>The Global Catalogue of Microorganisms (GCM) 10K type strain sequencing project: providing services to taxonomists for standard genome sequencing and annotation.</title>
        <authorList>
            <consortium name="The Broad Institute Genomics Platform"/>
            <consortium name="The Broad Institute Genome Sequencing Center for Infectious Disease"/>
            <person name="Wu L."/>
            <person name="Ma J."/>
        </authorList>
    </citation>
    <scope>NUCLEOTIDE SEQUENCE [LARGE SCALE GENOMIC DNA]</scope>
    <source>
        <strain evidence="9">CCUG 48884</strain>
    </source>
</reference>
<keyword evidence="2" id="KW-0238">DNA-binding</keyword>
<gene>
    <name evidence="8" type="ORF">ACFQ4M_03975</name>
</gene>
<dbReference type="PANTHER" id="PTHR30514">
    <property type="entry name" value="GLUCOKINASE"/>
    <property type="match status" value="1"/>
</dbReference>
<keyword evidence="4" id="KW-0804">Transcription</keyword>
<dbReference type="InterPro" id="IPR001347">
    <property type="entry name" value="SIS_dom"/>
</dbReference>
<dbReference type="SUPFAM" id="SSF53697">
    <property type="entry name" value="SIS domain"/>
    <property type="match status" value="1"/>
</dbReference>
<dbReference type="InterPro" id="IPR009057">
    <property type="entry name" value="Homeodomain-like_sf"/>
</dbReference>
<evidence type="ECO:0000256" key="4">
    <source>
        <dbReference type="ARBA" id="ARBA00023163"/>
    </source>
</evidence>
<evidence type="ECO:0000259" key="7">
    <source>
        <dbReference type="PROSITE" id="PS51464"/>
    </source>
</evidence>
<dbReference type="InterPro" id="IPR046348">
    <property type="entry name" value="SIS_dom_sf"/>
</dbReference>
<dbReference type="PROSITE" id="PS51464">
    <property type="entry name" value="SIS"/>
    <property type="match status" value="1"/>
</dbReference>
<dbReference type="InterPro" id="IPR000281">
    <property type="entry name" value="HTH_RpiR"/>
</dbReference>
<protein>
    <submittedName>
        <fullName evidence="8">MurR/RpiR family transcriptional regulator</fullName>
    </submittedName>
</protein>
<dbReference type="PANTHER" id="PTHR30514:SF18">
    <property type="entry name" value="RPIR-FAMILY TRANSCRIPTIONAL REGULATOR"/>
    <property type="match status" value="1"/>
</dbReference>
<feature type="domain" description="HTH rpiR-type" evidence="6">
    <location>
        <begin position="19"/>
        <end position="95"/>
    </location>
</feature>
<feature type="region of interest" description="Disordered" evidence="5">
    <location>
        <begin position="1"/>
        <end position="24"/>
    </location>
</feature>
<dbReference type="RefSeq" id="WP_277834666.1">
    <property type="nucleotide sequence ID" value="NZ_JARQZE010000015.1"/>
</dbReference>
<keyword evidence="3" id="KW-0324">Glycolysis</keyword>
<dbReference type="Pfam" id="PF01380">
    <property type="entry name" value="SIS"/>
    <property type="match status" value="1"/>
</dbReference>
<dbReference type="PROSITE" id="PS51071">
    <property type="entry name" value="HTH_RPIR"/>
    <property type="match status" value="1"/>
</dbReference>
<evidence type="ECO:0000313" key="9">
    <source>
        <dbReference type="Proteomes" id="UP001597158"/>
    </source>
</evidence>
<dbReference type="InterPro" id="IPR035472">
    <property type="entry name" value="RpiR-like_SIS"/>
</dbReference>
<dbReference type="Gene3D" id="3.40.50.10490">
    <property type="entry name" value="Glucose-6-phosphate isomerase like protein, domain 1"/>
    <property type="match status" value="1"/>
</dbReference>
<evidence type="ECO:0000259" key="6">
    <source>
        <dbReference type="PROSITE" id="PS51071"/>
    </source>
</evidence>
<dbReference type="Pfam" id="PF01418">
    <property type="entry name" value="HTH_6"/>
    <property type="match status" value="1"/>
</dbReference>
<evidence type="ECO:0000313" key="8">
    <source>
        <dbReference type="EMBL" id="MFD1262728.1"/>
    </source>
</evidence>
<evidence type="ECO:0000256" key="3">
    <source>
        <dbReference type="ARBA" id="ARBA00023152"/>
    </source>
</evidence>
<accession>A0ABW3WCQ2</accession>
<dbReference type="EMBL" id="JBHTMC010000007">
    <property type="protein sequence ID" value="MFD1262728.1"/>
    <property type="molecule type" value="Genomic_DNA"/>
</dbReference>
<comment type="caution">
    <text evidence="8">The sequence shown here is derived from an EMBL/GenBank/DDBJ whole genome shotgun (WGS) entry which is preliminary data.</text>
</comment>
<dbReference type="Proteomes" id="UP001597158">
    <property type="component" value="Unassembled WGS sequence"/>
</dbReference>
<dbReference type="Gene3D" id="1.10.10.10">
    <property type="entry name" value="Winged helix-like DNA-binding domain superfamily/Winged helix DNA-binding domain"/>
    <property type="match status" value="1"/>
</dbReference>
<proteinExistence type="predicted"/>
<dbReference type="CDD" id="cd05013">
    <property type="entry name" value="SIS_RpiR"/>
    <property type="match status" value="1"/>
</dbReference>
<evidence type="ECO:0000256" key="1">
    <source>
        <dbReference type="ARBA" id="ARBA00023015"/>
    </source>
</evidence>
<feature type="domain" description="SIS" evidence="7">
    <location>
        <begin position="139"/>
        <end position="290"/>
    </location>
</feature>
<evidence type="ECO:0000256" key="5">
    <source>
        <dbReference type="SAM" id="MobiDB-lite"/>
    </source>
</evidence>
<evidence type="ECO:0000256" key="2">
    <source>
        <dbReference type="ARBA" id="ARBA00023125"/>
    </source>
</evidence>
<sequence length="296" mass="31577">MSAASTPGKSGKRQNAGPSSLERRIRGSYEGLPNSERLVADLLLDFPSHLATHSATELARLSGASKAAVTRLVQRLGYQSFAQARADARNAQQWGSPIYVSATDAPQGTHSAIEAHVAADLDVLRKTLDGLAQTRLDELVTTLHDARRVLVIGHRNSALLATYARGQLGLLRAGVELAPMHGETLAEGLFGLGPQDVLLAVGFRRRVPAFLSALEVARNNGVRIAVLTDPSGAAMARNVDWVIPCHCRGASMFDSYVAAVSLINFLASQLALQLGAQGRARLRGIEQLHEELGDLV</sequence>
<dbReference type="SUPFAM" id="SSF46689">
    <property type="entry name" value="Homeodomain-like"/>
    <property type="match status" value="1"/>
</dbReference>
<keyword evidence="1" id="KW-0805">Transcription regulation</keyword>